<feature type="domain" description="Pycsar effector protein" evidence="9">
    <location>
        <begin position="18"/>
        <end position="170"/>
    </location>
</feature>
<dbReference type="Proteomes" id="UP001500326">
    <property type="component" value="Unassembled WGS sequence"/>
</dbReference>
<dbReference type="Pfam" id="PF18967">
    <property type="entry name" value="PycTM"/>
    <property type="match status" value="1"/>
</dbReference>
<keyword evidence="2" id="KW-1003">Cell membrane</keyword>
<name>A0ABP5D7I6_9MICO</name>
<evidence type="ECO:0000256" key="8">
    <source>
        <dbReference type="SAM" id="Phobius"/>
    </source>
</evidence>
<keyword evidence="3 8" id="KW-0812">Transmembrane</keyword>
<organism evidence="10 11">
    <name type="scientific">Microbacterium pumilum</name>
    <dbReference type="NCBI Taxonomy" id="344165"/>
    <lineage>
        <taxon>Bacteria</taxon>
        <taxon>Bacillati</taxon>
        <taxon>Actinomycetota</taxon>
        <taxon>Actinomycetes</taxon>
        <taxon>Micrococcales</taxon>
        <taxon>Microbacteriaceae</taxon>
        <taxon>Microbacterium</taxon>
    </lineage>
</organism>
<feature type="transmembrane region" description="Helical" evidence="8">
    <location>
        <begin position="68"/>
        <end position="90"/>
    </location>
</feature>
<keyword evidence="11" id="KW-1185">Reference proteome</keyword>
<comment type="caution">
    <text evidence="10">The sequence shown here is derived from an EMBL/GenBank/DDBJ whole genome shotgun (WGS) entry which is preliminary data.</text>
</comment>
<gene>
    <name evidence="10" type="ORF">GCM10009777_05310</name>
</gene>
<evidence type="ECO:0000256" key="7">
    <source>
        <dbReference type="ARBA" id="ARBA00023136"/>
    </source>
</evidence>
<proteinExistence type="predicted"/>
<keyword evidence="4" id="KW-0547">Nucleotide-binding</keyword>
<evidence type="ECO:0000256" key="6">
    <source>
        <dbReference type="ARBA" id="ARBA00023118"/>
    </source>
</evidence>
<evidence type="ECO:0000256" key="3">
    <source>
        <dbReference type="ARBA" id="ARBA00022692"/>
    </source>
</evidence>
<comment type="subcellular location">
    <subcellularLocation>
        <location evidence="1">Cell membrane</location>
    </subcellularLocation>
</comment>
<evidence type="ECO:0000259" key="9">
    <source>
        <dbReference type="Pfam" id="PF18967"/>
    </source>
</evidence>
<dbReference type="EMBL" id="BAAAOH010000001">
    <property type="protein sequence ID" value="GAA1975361.1"/>
    <property type="molecule type" value="Genomic_DNA"/>
</dbReference>
<evidence type="ECO:0000256" key="2">
    <source>
        <dbReference type="ARBA" id="ARBA00022475"/>
    </source>
</evidence>
<reference evidence="11" key="1">
    <citation type="journal article" date="2019" name="Int. J. Syst. Evol. Microbiol.">
        <title>The Global Catalogue of Microorganisms (GCM) 10K type strain sequencing project: providing services to taxonomists for standard genome sequencing and annotation.</title>
        <authorList>
            <consortium name="The Broad Institute Genomics Platform"/>
            <consortium name="The Broad Institute Genome Sequencing Center for Infectious Disease"/>
            <person name="Wu L."/>
            <person name="Ma J."/>
        </authorList>
    </citation>
    <scope>NUCLEOTIDE SEQUENCE [LARGE SCALE GENOMIC DNA]</scope>
    <source>
        <strain evidence="11">JCM 14902</strain>
    </source>
</reference>
<feature type="transmembrane region" description="Helical" evidence="8">
    <location>
        <begin position="37"/>
        <end position="56"/>
    </location>
</feature>
<dbReference type="RefSeq" id="WP_344058257.1">
    <property type="nucleotide sequence ID" value="NZ_BAAAOH010000001.1"/>
</dbReference>
<evidence type="ECO:0000313" key="10">
    <source>
        <dbReference type="EMBL" id="GAA1975361.1"/>
    </source>
</evidence>
<feature type="transmembrane region" description="Helical" evidence="8">
    <location>
        <begin position="152"/>
        <end position="171"/>
    </location>
</feature>
<protein>
    <recommendedName>
        <fullName evidence="9">Pycsar effector protein domain-containing protein</fullName>
    </recommendedName>
</protein>
<evidence type="ECO:0000256" key="5">
    <source>
        <dbReference type="ARBA" id="ARBA00022989"/>
    </source>
</evidence>
<keyword evidence="5 8" id="KW-1133">Transmembrane helix</keyword>
<dbReference type="InterPro" id="IPR043760">
    <property type="entry name" value="PycTM_dom"/>
</dbReference>
<evidence type="ECO:0000256" key="1">
    <source>
        <dbReference type="ARBA" id="ARBA00004236"/>
    </source>
</evidence>
<sequence>MTDDPPPTPDDRTHALAVAMLGEVTGEIDLADQKASMLIGSLGIAFSIVLSGIIGGDWSLNSLSAIGVALWIVGTVAASGSVVAAAMAVWPRLSKGPGPGAITYWGQVRGLESPAAVADALAQRGLQPPERTYQQLLVLSAVVQRKYRCIRWSMGLAGVGIVLVIVAFLLVR</sequence>
<keyword evidence="6" id="KW-0051">Antiviral defense</keyword>
<evidence type="ECO:0000256" key="4">
    <source>
        <dbReference type="ARBA" id="ARBA00022741"/>
    </source>
</evidence>
<accession>A0ABP5D7I6</accession>
<evidence type="ECO:0000313" key="11">
    <source>
        <dbReference type="Proteomes" id="UP001500326"/>
    </source>
</evidence>
<keyword evidence="7 8" id="KW-0472">Membrane</keyword>